<organism evidence="1 2">
    <name type="scientific">Lentinula aciculospora</name>
    <dbReference type="NCBI Taxonomy" id="153920"/>
    <lineage>
        <taxon>Eukaryota</taxon>
        <taxon>Fungi</taxon>
        <taxon>Dikarya</taxon>
        <taxon>Basidiomycota</taxon>
        <taxon>Agaricomycotina</taxon>
        <taxon>Agaricomycetes</taxon>
        <taxon>Agaricomycetidae</taxon>
        <taxon>Agaricales</taxon>
        <taxon>Marasmiineae</taxon>
        <taxon>Omphalotaceae</taxon>
        <taxon>Lentinula</taxon>
    </lineage>
</organism>
<sequence>MSPLKLKRKFSGASENFRKEKRILAASQSSAKDSDPGIGVTLAQFVNLIEISPNTASNIQNCFGKVAKEILHHWLLVLRSSNEIIATFEVLELEFYLWIVGVHEDPFTHGSAEQARSGNWYFHRTPQRSINHSAQSPTTVAGGYRGGTRKGLDITIGPSPAMSSPYFPNAPAIETSSTRGGILLRTLRNASTGRVISGPSLVVDEILKLCHANSISELVEKQWMCDISAFREQKCPPAGDSMLHLMLKGDSAIQGAHIYQSPRIGLGLSHPSVSPSFEDPRVAFLPKPYRYFVHPELLVSNGRPQTFLGALFSLKTTIPYPLLYLSQHKTKNLVDNVCKISGVKAHTAAKYLRYYLDGHNQSDLRPFVGRASKDSPSEYLELMGILTNAPSAINVSEACV</sequence>
<protein>
    <submittedName>
        <fullName evidence="1">Uncharacterized protein</fullName>
    </submittedName>
</protein>
<dbReference type="OrthoDB" id="16851at2759"/>
<reference evidence="1" key="1">
    <citation type="submission" date="2022-08" db="EMBL/GenBank/DDBJ databases">
        <title>A Global Phylogenomic Analysis of the Shiitake Genus Lentinula.</title>
        <authorList>
            <consortium name="DOE Joint Genome Institute"/>
            <person name="Sierra-Patev S."/>
            <person name="Min B."/>
            <person name="Naranjo-Ortiz M."/>
            <person name="Looney B."/>
            <person name="Konkel Z."/>
            <person name="Slot J.C."/>
            <person name="Sakamoto Y."/>
            <person name="Steenwyk J.L."/>
            <person name="Rokas A."/>
            <person name="Carro J."/>
            <person name="Camarero S."/>
            <person name="Ferreira P."/>
            <person name="Molpeceres G."/>
            <person name="Ruiz-Duenas F.J."/>
            <person name="Serrano A."/>
            <person name="Henrissat B."/>
            <person name="Drula E."/>
            <person name="Hughes K.W."/>
            <person name="Mata J.L."/>
            <person name="Ishikawa N.K."/>
            <person name="Vargas-Isla R."/>
            <person name="Ushijima S."/>
            <person name="Smith C.A."/>
            <person name="Ahrendt S."/>
            <person name="Andreopoulos W."/>
            <person name="He G."/>
            <person name="Labutti K."/>
            <person name="Lipzen A."/>
            <person name="Ng V."/>
            <person name="Riley R."/>
            <person name="Sandor L."/>
            <person name="Barry K."/>
            <person name="Martinez A.T."/>
            <person name="Xiao Y."/>
            <person name="Gibbons J.G."/>
            <person name="Terashima K."/>
            <person name="Grigoriev I.V."/>
            <person name="Hibbett D.S."/>
        </authorList>
    </citation>
    <scope>NUCLEOTIDE SEQUENCE</scope>
    <source>
        <strain evidence="1">JLM2183</strain>
    </source>
</reference>
<accession>A0A9W9DMM4</accession>
<dbReference type="Proteomes" id="UP001150266">
    <property type="component" value="Unassembled WGS sequence"/>
</dbReference>
<name>A0A9W9DMM4_9AGAR</name>
<dbReference type="EMBL" id="JAOTPV010000010">
    <property type="protein sequence ID" value="KAJ4477452.1"/>
    <property type="molecule type" value="Genomic_DNA"/>
</dbReference>
<evidence type="ECO:0000313" key="2">
    <source>
        <dbReference type="Proteomes" id="UP001150266"/>
    </source>
</evidence>
<evidence type="ECO:0000313" key="1">
    <source>
        <dbReference type="EMBL" id="KAJ4477452.1"/>
    </source>
</evidence>
<keyword evidence="2" id="KW-1185">Reference proteome</keyword>
<dbReference type="AlphaFoldDB" id="A0A9W9DMM4"/>
<gene>
    <name evidence="1" type="ORF">J3R30DRAFT_221363</name>
</gene>
<proteinExistence type="predicted"/>
<comment type="caution">
    <text evidence="1">The sequence shown here is derived from an EMBL/GenBank/DDBJ whole genome shotgun (WGS) entry which is preliminary data.</text>
</comment>